<keyword evidence="9 13" id="KW-0560">Oxidoreductase</keyword>
<feature type="binding site" evidence="13">
    <location>
        <begin position="98"/>
        <end position="107"/>
    </location>
    <ligand>
        <name>FMN</name>
        <dbReference type="ChEBI" id="CHEBI:58210"/>
    </ligand>
</feature>
<evidence type="ECO:0000256" key="3">
    <source>
        <dbReference type="ARBA" id="ARBA00004496"/>
    </source>
</evidence>
<feature type="binding site" evidence="13">
    <location>
        <position position="456"/>
    </location>
    <ligand>
        <name>NADP(+)</name>
        <dbReference type="ChEBI" id="CHEBI:58349"/>
    </ligand>
</feature>
<dbReference type="GO" id="GO:0016226">
    <property type="term" value="P:iron-sulfur cluster assembly"/>
    <property type="evidence" value="ECO:0007669"/>
    <property type="project" value="UniProtKB-UniRule"/>
</dbReference>
<evidence type="ECO:0000256" key="9">
    <source>
        <dbReference type="ARBA" id="ARBA00023002"/>
    </source>
</evidence>
<comment type="subcellular location">
    <subcellularLocation>
        <location evidence="3 13">Cytoplasm</location>
    </subcellularLocation>
</comment>
<dbReference type="OrthoDB" id="1856718at2759"/>
<keyword evidence="4 13" id="KW-0963">Cytoplasm</keyword>
<dbReference type="InterPro" id="IPR039261">
    <property type="entry name" value="FNR_nucleotide-bd"/>
</dbReference>
<evidence type="ECO:0000259" key="14">
    <source>
        <dbReference type="PROSITE" id="PS50902"/>
    </source>
</evidence>
<dbReference type="Proteomes" id="UP000030746">
    <property type="component" value="Unassembled WGS sequence"/>
</dbReference>
<dbReference type="Pfam" id="PF00175">
    <property type="entry name" value="NAD_binding_1"/>
    <property type="match status" value="1"/>
</dbReference>
<dbReference type="PROSITE" id="PS50902">
    <property type="entry name" value="FLAVODOXIN_LIKE"/>
    <property type="match status" value="1"/>
</dbReference>
<evidence type="ECO:0000256" key="4">
    <source>
        <dbReference type="ARBA" id="ARBA00022490"/>
    </source>
</evidence>
<gene>
    <name evidence="16" type="ORF">LOTGIDRAFT_216443</name>
</gene>
<feature type="binding site" evidence="13">
    <location>
        <position position="133"/>
    </location>
    <ligand>
        <name>FMN</name>
        <dbReference type="ChEBI" id="CHEBI:58210"/>
    </ligand>
</feature>
<comment type="similarity">
    <text evidence="13">In the N-terminal section; belongs to the flavodoxin family.</text>
</comment>
<evidence type="ECO:0000256" key="2">
    <source>
        <dbReference type="ARBA" id="ARBA00001974"/>
    </source>
</evidence>
<evidence type="ECO:0000256" key="6">
    <source>
        <dbReference type="ARBA" id="ARBA00022643"/>
    </source>
</evidence>
<dbReference type="STRING" id="225164.V4A7Q1"/>
<comment type="cofactor">
    <cofactor evidence="1 13">
        <name>FMN</name>
        <dbReference type="ChEBI" id="CHEBI:58210"/>
    </cofactor>
</comment>
<dbReference type="FunFam" id="3.40.50.360:FF:000015">
    <property type="entry name" value="NADPH-dependent diflavin oxidoreductase 1"/>
    <property type="match status" value="1"/>
</dbReference>
<sequence>MSEDRKLLVLYGSQTGTAQDIAERIAREAKRRYFSAKAIALDSFDVANLLKESTVIFVCATTGQGDPPDNMKLFWKFILRKNLPENSLSHMKYGVLGLGDSSYQKFNVIGKKINKRIFQLGGETLLPIGLADDQHELGPDVVVDSWLKDLWLKLLDLFPLPPGKQILSDKICPPPKYKITFSSNNEIPHLNLTSASPTNKPCLEHPFYAELISNERITAKDHFQDVRHIKFNIKGSNISYKPGDVVMIAPQNNPKTIDSFLHLLGLNGNDVFYLEMNDPDYLLPTTLPSPCTIRYLLTNYLDISGVPRRYFFKLLSYFSTDEREKEKLEELSSSEGQQDLYNYCNRLKRTTLEVLQDFPQTCPRIPFDYLFDLIPPLKPRAFSIASSQKAYPDEIHILMAVVEYQTKIVEPRRGVCSTWLAGINTGHILVPLWVKNGTISFPTDNNIPVVMVGPGTGLAPFRSFIEERVQENFENNYLFFGCRNKNKDYYFEKEWNELCQKELLKIFTAFSRDQENKDYVQHRLKDNGELIWNLVENRKAFFYIAGNAKQMPDNVTETLKEVIREYGHMNVEASEVYIKSLEHSRRLQVEAWS</sequence>
<comment type="function">
    <text evidence="11">NADPH-dependent reductase which is a central component of the cytosolic iron-sulfur (Fe-S) protein assembly (CIA) machinery. Transfers electrons from NADPH via its FAD and FMN prosthetic groups to the [2Fe-2S] cluster of CIAPIN1, another key component of the CIA machinery. In turn, this reduced cluster provides electrons for assembly of cytosolic iron-sulfur cluster proteins. It can also reduce the [2Fe-2S] cluster of CISD1 and activate this protein implicated in Fe/S cluster repair. In vitro can fully activate methionine synthase/MTR in the presence of soluble cytochrome b5/CYB5A.</text>
</comment>
<dbReference type="HOGENOM" id="CLU_001570_17_6_1"/>
<feature type="binding site" evidence="13">
    <location>
        <position position="592"/>
    </location>
    <ligand>
        <name>FAD</name>
        <dbReference type="ChEBI" id="CHEBI:57692"/>
    </ligand>
</feature>
<evidence type="ECO:0000256" key="8">
    <source>
        <dbReference type="ARBA" id="ARBA00022857"/>
    </source>
</evidence>
<dbReference type="InterPro" id="IPR001094">
    <property type="entry name" value="Flavdoxin-like"/>
</dbReference>
<accession>V4A7Q1</accession>
<dbReference type="CTD" id="20246634"/>
<dbReference type="GO" id="GO:0005634">
    <property type="term" value="C:nucleus"/>
    <property type="evidence" value="ECO:0007669"/>
    <property type="project" value="UniProtKB-ARBA"/>
</dbReference>
<dbReference type="OMA" id="DIMSIPR"/>
<evidence type="ECO:0000313" key="16">
    <source>
        <dbReference type="EMBL" id="ESO92772.1"/>
    </source>
</evidence>
<dbReference type="RefSeq" id="XP_009056461.1">
    <property type="nucleotide sequence ID" value="XM_009058213.1"/>
</dbReference>
<dbReference type="Gene3D" id="1.20.990.10">
    <property type="entry name" value="NADPH-cytochrome p450 Reductase, Chain A, domain 3"/>
    <property type="match status" value="1"/>
</dbReference>
<evidence type="ECO:0000256" key="7">
    <source>
        <dbReference type="ARBA" id="ARBA00022827"/>
    </source>
</evidence>
<comment type="subunit">
    <text evidence="12">Interacts with CIAPIN1; as part of the cytosolic iron-sulfur (Fe-S) protein assembly (CIA) machinery. Interacts with DCPS.</text>
</comment>
<feature type="binding site" evidence="13">
    <location>
        <begin position="60"/>
        <end position="63"/>
    </location>
    <ligand>
        <name>FMN</name>
        <dbReference type="ChEBI" id="CHEBI:58210"/>
    </ligand>
</feature>
<dbReference type="GO" id="GO:0160246">
    <property type="term" value="F:NADPH-iron-sulfur [2Fe-2S] protein oxidoreductase activity"/>
    <property type="evidence" value="ECO:0007669"/>
    <property type="project" value="InterPro"/>
</dbReference>
<dbReference type="InterPro" id="IPR029039">
    <property type="entry name" value="Flavoprotein-like_sf"/>
</dbReference>
<protein>
    <recommendedName>
        <fullName evidence="13">NADPH-dependent diflavin oxidoreductase 1</fullName>
        <ecNumber evidence="13">1.18.1.-</ecNumber>
    </recommendedName>
    <alternativeName>
        <fullName evidence="13">NADPH-dependent FMN and FAD-containing oxidoreductase</fullName>
    </alternativeName>
</protein>
<evidence type="ECO:0000256" key="1">
    <source>
        <dbReference type="ARBA" id="ARBA00001917"/>
    </source>
</evidence>
<dbReference type="GO" id="GO:0005829">
    <property type="term" value="C:cytosol"/>
    <property type="evidence" value="ECO:0007669"/>
    <property type="project" value="UniProtKB-ARBA"/>
</dbReference>
<evidence type="ECO:0000256" key="10">
    <source>
        <dbReference type="ARBA" id="ARBA00052174"/>
    </source>
</evidence>
<dbReference type="FunFam" id="1.20.990.10:FF:000008">
    <property type="entry name" value="NADPH-dependent diflavin oxidoreductase 1"/>
    <property type="match status" value="1"/>
</dbReference>
<feature type="binding site" evidence="13">
    <location>
        <begin position="13"/>
        <end position="18"/>
    </location>
    <ligand>
        <name>FMN</name>
        <dbReference type="ChEBI" id="CHEBI:58210"/>
    </ligand>
</feature>
<reference evidence="16 17" key="1">
    <citation type="journal article" date="2013" name="Nature">
        <title>Insights into bilaterian evolution from three spiralian genomes.</title>
        <authorList>
            <person name="Simakov O."/>
            <person name="Marletaz F."/>
            <person name="Cho S.J."/>
            <person name="Edsinger-Gonzales E."/>
            <person name="Havlak P."/>
            <person name="Hellsten U."/>
            <person name="Kuo D.H."/>
            <person name="Larsson T."/>
            <person name="Lv J."/>
            <person name="Arendt D."/>
            <person name="Savage R."/>
            <person name="Osoegawa K."/>
            <person name="de Jong P."/>
            <person name="Grimwood J."/>
            <person name="Chapman J.A."/>
            <person name="Shapiro H."/>
            <person name="Aerts A."/>
            <person name="Otillar R.P."/>
            <person name="Terry A.Y."/>
            <person name="Boore J.L."/>
            <person name="Grigoriev I.V."/>
            <person name="Lindberg D.R."/>
            <person name="Seaver E.C."/>
            <person name="Weisblat D.A."/>
            <person name="Putnam N.H."/>
            <person name="Rokhsar D.S."/>
        </authorList>
    </citation>
    <scope>NUCLEOTIDE SEQUENCE [LARGE SCALE GENOMIC DNA]</scope>
</reference>
<dbReference type="InterPro" id="IPR001433">
    <property type="entry name" value="OxRdtase_FAD/NAD-bd"/>
</dbReference>
<dbReference type="InterPro" id="IPR028879">
    <property type="entry name" value="NDOR1"/>
</dbReference>
<comment type="catalytic activity">
    <reaction evidence="10">
        <text>2 oxidized [2Fe-2S]-[protein] + NADPH = 2 reduced [2Fe-2S]-[protein] + NADP(+) + H(+)</text>
        <dbReference type="Rhea" id="RHEA:67716"/>
        <dbReference type="Rhea" id="RHEA-COMP:17327"/>
        <dbReference type="Rhea" id="RHEA-COMP:17328"/>
        <dbReference type="ChEBI" id="CHEBI:15378"/>
        <dbReference type="ChEBI" id="CHEBI:33737"/>
        <dbReference type="ChEBI" id="CHEBI:33738"/>
        <dbReference type="ChEBI" id="CHEBI:57783"/>
        <dbReference type="ChEBI" id="CHEBI:58349"/>
    </reaction>
    <physiologicalReaction direction="left-to-right" evidence="10">
        <dbReference type="Rhea" id="RHEA:67717"/>
    </physiologicalReaction>
</comment>
<dbReference type="FunFam" id="3.40.50.80:FF:000030">
    <property type="entry name" value="NADPH-dependent diflavin oxidoreductase 1"/>
    <property type="match status" value="1"/>
</dbReference>
<dbReference type="GeneID" id="20246634"/>
<dbReference type="GO" id="GO:0050661">
    <property type="term" value="F:NADP binding"/>
    <property type="evidence" value="ECO:0007669"/>
    <property type="project" value="UniProtKB-UniRule"/>
</dbReference>
<dbReference type="EC" id="1.18.1.-" evidence="13"/>
<keyword evidence="7 13" id="KW-0274">FAD</keyword>
<comment type="similarity">
    <text evidence="13">In the C-terminal section; belongs to the flavoprotein pyridine nucleotide cytochrome reductase family.</text>
</comment>
<feature type="binding site" evidence="13">
    <location>
        <begin position="414"/>
        <end position="417"/>
    </location>
    <ligand>
        <name>FAD</name>
        <dbReference type="ChEBI" id="CHEBI:57692"/>
    </ligand>
</feature>
<dbReference type="InterPro" id="IPR017927">
    <property type="entry name" value="FAD-bd_FR_type"/>
</dbReference>
<keyword evidence="5 13" id="KW-0285">Flavoprotein</keyword>
<evidence type="ECO:0000256" key="5">
    <source>
        <dbReference type="ARBA" id="ARBA00022630"/>
    </source>
</evidence>
<keyword evidence="6 13" id="KW-0288">FMN</keyword>
<keyword evidence="17" id="KW-1185">Reference proteome</keyword>
<dbReference type="GO" id="GO:0050660">
    <property type="term" value="F:flavin adenine dinucleotide binding"/>
    <property type="evidence" value="ECO:0007669"/>
    <property type="project" value="UniProtKB-UniRule"/>
</dbReference>
<feature type="binding site" evidence="13">
    <location>
        <begin position="517"/>
        <end position="521"/>
    </location>
    <ligand>
        <name>NADP(+)</name>
        <dbReference type="ChEBI" id="CHEBI:58349"/>
    </ligand>
</feature>
<dbReference type="InterPro" id="IPR008254">
    <property type="entry name" value="Flavodoxin/NO_synth"/>
</dbReference>
<dbReference type="KEGG" id="lgi:LOTGIDRAFT_216443"/>
<dbReference type="AlphaFoldDB" id="V4A7Q1"/>
<dbReference type="SUPFAM" id="SSF63380">
    <property type="entry name" value="Riboflavin synthase domain-like"/>
    <property type="match status" value="1"/>
</dbReference>
<feature type="binding site" evidence="13">
    <location>
        <begin position="380"/>
        <end position="383"/>
    </location>
    <ligand>
        <name>FAD</name>
        <dbReference type="ChEBI" id="CHEBI:57692"/>
    </ligand>
</feature>
<feature type="domain" description="FAD-binding FR-type" evidence="15">
    <location>
        <begin position="204"/>
        <end position="442"/>
    </location>
</feature>
<dbReference type="GO" id="GO:0016651">
    <property type="term" value="F:oxidoreductase activity, acting on NAD(P)H"/>
    <property type="evidence" value="ECO:0007669"/>
    <property type="project" value="UniProtKB-UniRule"/>
</dbReference>
<dbReference type="HAMAP" id="MF_03178">
    <property type="entry name" value="NDOR1"/>
    <property type="match status" value="1"/>
</dbReference>
<comment type="function">
    <text evidence="13">NADPH-dependent reductase which is a central component of the cytosolic iron-sulfur (Fe-S) protein assembly (CIA) machinery. Transfers electrons from NADPH via its FAD and FMN prosthetic groups to the [2Fe-2S] cluster of the anamorsin/DRE2 homolog, another key component of the CIA machinery. In turn, this reduced cluster provides electrons for assembly of cytosolic iron-sulfur cluster proteins.</text>
</comment>
<comment type="cofactor">
    <cofactor evidence="2 13">
        <name>FAD</name>
        <dbReference type="ChEBI" id="CHEBI:57692"/>
    </cofactor>
</comment>
<comment type="similarity">
    <text evidence="13">Belongs to the NADPH-dependent diflavin oxidoreductase NDOR1 family.</text>
</comment>
<dbReference type="GO" id="GO:0010181">
    <property type="term" value="F:FMN binding"/>
    <property type="evidence" value="ECO:0007669"/>
    <property type="project" value="UniProtKB-UniRule"/>
</dbReference>
<evidence type="ECO:0000259" key="15">
    <source>
        <dbReference type="PROSITE" id="PS51384"/>
    </source>
</evidence>
<dbReference type="InterPro" id="IPR003097">
    <property type="entry name" value="CysJ-like_FAD-binding"/>
</dbReference>
<evidence type="ECO:0000313" key="17">
    <source>
        <dbReference type="Proteomes" id="UP000030746"/>
    </source>
</evidence>
<dbReference type="PROSITE" id="PS51384">
    <property type="entry name" value="FAD_FR"/>
    <property type="match status" value="1"/>
</dbReference>
<dbReference type="Gene3D" id="3.40.50.360">
    <property type="match status" value="1"/>
</dbReference>
<proteinExistence type="inferred from homology"/>
<evidence type="ECO:0000256" key="11">
    <source>
        <dbReference type="ARBA" id="ARBA00059862"/>
    </source>
</evidence>
<dbReference type="EMBL" id="KB202014">
    <property type="protein sequence ID" value="ESO92772.1"/>
    <property type="molecule type" value="Genomic_DNA"/>
</dbReference>
<evidence type="ECO:0000256" key="12">
    <source>
        <dbReference type="ARBA" id="ARBA00063044"/>
    </source>
</evidence>
<dbReference type="PANTHER" id="PTHR19384:SF10">
    <property type="entry name" value="NADPH-DEPENDENT DIFLAVIN OXIDOREDUCTASE 1"/>
    <property type="match status" value="1"/>
</dbReference>
<dbReference type="InterPro" id="IPR001709">
    <property type="entry name" value="Flavoprot_Pyr_Nucl_cyt_Rdtase"/>
</dbReference>
<dbReference type="PRINTS" id="PR00371">
    <property type="entry name" value="FPNCR"/>
</dbReference>
<dbReference type="PANTHER" id="PTHR19384">
    <property type="entry name" value="NITRIC OXIDE SYNTHASE-RELATED"/>
    <property type="match status" value="1"/>
</dbReference>
<dbReference type="Gene3D" id="2.40.30.10">
    <property type="entry name" value="Translation factors"/>
    <property type="match status" value="1"/>
</dbReference>
<evidence type="ECO:0000256" key="13">
    <source>
        <dbReference type="HAMAP-Rule" id="MF_03178"/>
    </source>
</evidence>
<dbReference type="Pfam" id="PF00667">
    <property type="entry name" value="FAD_binding_1"/>
    <property type="match status" value="1"/>
</dbReference>
<dbReference type="Pfam" id="PF00258">
    <property type="entry name" value="Flavodoxin_1"/>
    <property type="match status" value="1"/>
</dbReference>
<dbReference type="SUPFAM" id="SSF52218">
    <property type="entry name" value="Flavoproteins"/>
    <property type="match status" value="1"/>
</dbReference>
<dbReference type="InterPro" id="IPR017938">
    <property type="entry name" value="Riboflavin_synthase-like_b-brl"/>
</dbReference>
<comment type="caution">
    <text evidence="13">Lacks conserved residue(s) required for the propagation of feature annotation.</text>
</comment>
<dbReference type="Gene3D" id="3.40.50.80">
    <property type="entry name" value="Nucleotide-binding domain of ferredoxin-NADP reductase (FNR) module"/>
    <property type="match status" value="1"/>
</dbReference>
<organism evidence="16 17">
    <name type="scientific">Lottia gigantea</name>
    <name type="common">Giant owl limpet</name>
    <dbReference type="NCBI Taxonomy" id="225164"/>
    <lineage>
        <taxon>Eukaryota</taxon>
        <taxon>Metazoa</taxon>
        <taxon>Spiralia</taxon>
        <taxon>Lophotrochozoa</taxon>
        <taxon>Mollusca</taxon>
        <taxon>Gastropoda</taxon>
        <taxon>Patellogastropoda</taxon>
        <taxon>Lottioidea</taxon>
        <taxon>Lottiidae</taxon>
        <taxon>Lottia</taxon>
    </lineage>
</organism>
<name>V4A7Q1_LOTGI</name>
<dbReference type="InterPro" id="IPR023173">
    <property type="entry name" value="NADPH_Cyt_P450_Rdtase_alpha"/>
</dbReference>
<keyword evidence="8 13" id="KW-0521">NADP</keyword>
<feature type="domain" description="Flavodoxin-like" evidence="14">
    <location>
        <begin position="7"/>
        <end position="151"/>
    </location>
</feature>
<dbReference type="PRINTS" id="PR00369">
    <property type="entry name" value="FLAVODOXIN"/>
</dbReference>
<feature type="binding site" evidence="13">
    <location>
        <begin position="511"/>
        <end position="512"/>
    </location>
    <ligand>
        <name>NADP(+)</name>
        <dbReference type="ChEBI" id="CHEBI:58349"/>
    </ligand>
</feature>
<dbReference type="SUPFAM" id="SSF52343">
    <property type="entry name" value="Ferredoxin reductase-like, C-terminal NADP-linked domain"/>
    <property type="match status" value="1"/>
</dbReference>